<evidence type="ECO:0000313" key="3">
    <source>
        <dbReference type="Proteomes" id="UP000261540"/>
    </source>
</evidence>
<proteinExistence type="predicted"/>
<evidence type="ECO:0000256" key="1">
    <source>
        <dbReference type="SAM" id="MobiDB-lite"/>
    </source>
</evidence>
<name>A0A3B3TD67_9TELE</name>
<reference evidence="2" key="1">
    <citation type="submission" date="2025-08" db="UniProtKB">
        <authorList>
            <consortium name="Ensembl"/>
        </authorList>
    </citation>
    <scope>IDENTIFICATION</scope>
</reference>
<protein>
    <submittedName>
        <fullName evidence="2">Uncharacterized protein</fullName>
    </submittedName>
</protein>
<evidence type="ECO:0000313" key="2">
    <source>
        <dbReference type="Ensembl" id="ENSPKIP00000041187.1"/>
    </source>
</evidence>
<accession>A0A3B3TD67</accession>
<keyword evidence="3" id="KW-1185">Reference proteome</keyword>
<feature type="region of interest" description="Disordered" evidence="1">
    <location>
        <begin position="40"/>
        <end position="91"/>
    </location>
</feature>
<dbReference type="Ensembl" id="ENSPKIT00000022220.1">
    <property type="protein sequence ID" value="ENSPKIP00000041187.1"/>
    <property type="gene ID" value="ENSPKIG00000017837.1"/>
</dbReference>
<dbReference type="Proteomes" id="UP000261540">
    <property type="component" value="Unplaced"/>
</dbReference>
<dbReference type="AlphaFoldDB" id="A0A3B3TD67"/>
<sequence length="91" mass="9908">CALRFQDKGFIKESEHTGNTVGEDNGLPKTKIRYIQSTGYGKDTAGKDIHPSYISRYPAESDGGSGARPRQQKGQGHCRLTKVKSTEAVPV</sequence>
<organism evidence="2 3">
    <name type="scientific">Paramormyrops kingsleyae</name>
    <dbReference type="NCBI Taxonomy" id="1676925"/>
    <lineage>
        <taxon>Eukaryota</taxon>
        <taxon>Metazoa</taxon>
        <taxon>Chordata</taxon>
        <taxon>Craniata</taxon>
        <taxon>Vertebrata</taxon>
        <taxon>Euteleostomi</taxon>
        <taxon>Actinopterygii</taxon>
        <taxon>Neopterygii</taxon>
        <taxon>Teleostei</taxon>
        <taxon>Osteoglossocephala</taxon>
        <taxon>Osteoglossomorpha</taxon>
        <taxon>Osteoglossiformes</taxon>
        <taxon>Mormyridae</taxon>
        <taxon>Paramormyrops</taxon>
    </lineage>
</organism>
<reference evidence="2" key="2">
    <citation type="submission" date="2025-09" db="UniProtKB">
        <authorList>
            <consortium name="Ensembl"/>
        </authorList>
    </citation>
    <scope>IDENTIFICATION</scope>
</reference>